<sequence length="139" mass="15598">MVFWTPYTHRKGSSVYRTLIVARMDPGDAGAVAEAFARSDQTELPRMLGVHGRALFRFHDLYFHLVESRNEIAAPLDRVREHPLFTGLSSELARFVSPFSPDWQGPRDAMAQCFYTWESAESERATASPVARPASPGGR</sequence>
<evidence type="ECO:0008006" key="3">
    <source>
        <dbReference type="Google" id="ProtNLM"/>
    </source>
</evidence>
<dbReference type="SUPFAM" id="SSF54909">
    <property type="entry name" value="Dimeric alpha+beta barrel"/>
    <property type="match status" value="1"/>
</dbReference>
<name>A0A101UQZ2_9ACTN</name>
<organism evidence="1 2">
    <name type="scientific">Streptomyces dysideae</name>
    <dbReference type="NCBI Taxonomy" id="909626"/>
    <lineage>
        <taxon>Bacteria</taxon>
        <taxon>Bacillati</taxon>
        <taxon>Actinomycetota</taxon>
        <taxon>Actinomycetes</taxon>
        <taxon>Kitasatosporales</taxon>
        <taxon>Streptomycetaceae</taxon>
        <taxon>Streptomyces</taxon>
    </lineage>
</organism>
<proteinExistence type="predicted"/>
<gene>
    <name evidence="1" type="ORF">AQJ91_42050</name>
</gene>
<dbReference type="Gene3D" id="3.30.70.1090">
    <property type="entry name" value="Dimeric alpha+beta barrel"/>
    <property type="match status" value="1"/>
</dbReference>
<evidence type="ECO:0000313" key="2">
    <source>
        <dbReference type="Proteomes" id="UP000053260"/>
    </source>
</evidence>
<dbReference type="Proteomes" id="UP000053260">
    <property type="component" value="Unassembled WGS sequence"/>
</dbReference>
<comment type="caution">
    <text evidence="1">The sequence shown here is derived from an EMBL/GenBank/DDBJ whole genome shotgun (WGS) entry which is preliminary data.</text>
</comment>
<dbReference type="EMBL" id="LMXB01000117">
    <property type="protein sequence ID" value="KUO15283.1"/>
    <property type="molecule type" value="Genomic_DNA"/>
</dbReference>
<dbReference type="InterPro" id="IPR038474">
    <property type="entry name" value="Polyketide_synth_cyclase_sf"/>
</dbReference>
<dbReference type="Pfam" id="PF04673">
    <property type="entry name" value="Cyclase_polyket"/>
    <property type="match status" value="1"/>
</dbReference>
<dbReference type="InterPro" id="IPR011008">
    <property type="entry name" value="Dimeric_a/b-barrel"/>
</dbReference>
<accession>A0A101UQZ2</accession>
<protein>
    <recommendedName>
        <fullName evidence="3">Polyketide synthase</fullName>
    </recommendedName>
</protein>
<dbReference type="AlphaFoldDB" id="A0A101UQZ2"/>
<dbReference type="GO" id="GO:0030639">
    <property type="term" value="P:polyketide biosynthetic process"/>
    <property type="evidence" value="ECO:0007669"/>
    <property type="project" value="InterPro"/>
</dbReference>
<keyword evidence="2" id="KW-1185">Reference proteome</keyword>
<evidence type="ECO:0000313" key="1">
    <source>
        <dbReference type="EMBL" id="KUO15283.1"/>
    </source>
</evidence>
<dbReference type="STRING" id="909626.AQJ91_42050"/>
<dbReference type="InterPro" id="IPR006765">
    <property type="entry name" value="Polyketide_synth_cyclase"/>
</dbReference>
<reference evidence="1 2" key="1">
    <citation type="submission" date="2015-10" db="EMBL/GenBank/DDBJ databases">
        <title>Draft genome sequence of Streptomyces sp. RV15, isolated from a marine sponge.</title>
        <authorList>
            <person name="Ruckert C."/>
            <person name="Abdelmohsen U.R."/>
            <person name="Winkler A."/>
            <person name="Hentschel U."/>
            <person name="Kalinowski J."/>
            <person name="Kampfer P."/>
            <person name="Glaeser S."/>
        </authorList>
    </citation>
    <scope>NUCLEOTIDE SEQUENCE [LARGE SCALE GENOMIC DNA]</scope>
    <source>
        <strain evidence="1 2">RV15</strain>
    </source>
</reference>